<feature type="domain" description="Histidine kinase" evidence="19">
    <location>
        <begin position="297"/>
        <end position="518"/>
    </location>
</feature>
<proteinExistence type="predicted"/>
<evidence type="ECO:0000259" key="22">
    <source>
        <dbReference type="PROSITE" id="PS50894"/>
    </source>
</evidence>
<accession>A0A1E5FNK2</accession>
<evidence type="ECO:0000256" key="8">
    <source>
        <dbReference type="ARBA" id="ARBA00022741"/>
    </source>
</evidence>
<keyword evidence="8" id="KW-0547">Nucleotide-binding</keyword>
<evidence type="ECO:0000259" key="19">
    <source>
        <dbReference type="PROSITE" id="PS50109"/>
    </source>
</evidence>
<dbReference type="SMART" id="SM00304">
    <property type="entry name" value="HAMP"/>
    <property type="match status" value="1"/>
</dbReference>
<reference evidence="23 24" key="1">
    <citation type="journal article" date="2012" name="Science">
        <title>Ecological populations of bacteria act as socially cohesive units of antibiotic production and resistance.</title>
        <authorList>
            <person name="Cordero O.X."/>
            <person name="Wildschutte H."/>
            <person name="Kirkup B."/>
            <person name="Proehl S."/>
            <person name="Ngo L."/>
            <person name="Hussain F."/>
            <person name="Le Roux F."/>
            <person name="Mincer T."/>
            <person name="Polz M.F."/>
        </authorList>
    </citation>
    <scope>NUCLEOTIDE SEQUENCE [LARGE SCALE GENOMIC DNA]</scope>
    <source>
        <strain evidence="23 24">12E03</strain>
    </source>
</reference>
<keyword evidence="4" id="KW-1003">Cell membrane</keyword>
<dbReference type="EC" id="2.7.13.3" evidence="3"/>
<evidence type="ECO:0000256" key="10">
    <source>
        <dbReference type="ARBA" id="ARBA00022801"/>
    </source>
</evidence>
<dbReference type="GO" id="GO:0005524">
    <property type="term" value="F:ATP binding"/>
    <property type="evidence" value="ECO:0007669"/>
    <property type="project" value="UniProtKB-KW"/>
</dbReference>
<organism evidence="23 24">
    <name type="scientific">Vibrio splendidus 12E03</name>
    <dbReference type="NCBI Taxonomy" id="1191305"/>
    <lineage>
        <taxon>Bacteria</taxon>
        <taxon>Pseudomonadati</taxon>
        <taxon>Pseudomonadota</taxon>
        <taxon>Gammaproteobacteria</taxon>
        <taxon>Vibrionales</taxon>
        <taxon>Vibrionaceae</taxon>
        <taxon>Vibrio</taxon>
    </lineage>
</organism>
<feature type="modified residue" description="Phosphohistidine" evidence="15">
    <location>
        <position position="876"/>
    </location>
</feature>
<evidence type="ECO:0000256" key="6">
    <source>
        <dbReference type="ARBA" id="ARBA00022679"/>
    </source>
</evidence>
<evidence type="ECO:0000256" key="14">
    <source>
        <dbReference type="ARBA" id="ARBA00023136"/>
    </source>
</evidence>
<keyword evidence="13" id="KW-0902">Two-component regulatory system</keyword>
<dbReference type="InterPro" id="IPR008207">
    <property type="entry name" value="Sig_transdc_His_kin_Hpt_dom"/>
</dbReference>
<dbReference type="SMART" id="SM00388">
    <property type="entry name" value="HisKA"/>
    <property type="match status" value="1"/>
</dbReference>
<dbReference type="InterPro" id="IPR011006">
    <property type="entry name" value="CheY-like_superfamily"/>
</dbReference>
<feature type="domain" description="Response regulatory" evidence="20">
    <location>
        <begin position="667"/>
        <end position="783"/>
    </location>
</feature>
<dbReference type="GO" id="GO:0016787">
    <property type="term" value="F:hydrolase activity"/>
    <property type="evidence" value="ECO:0007669"/>
    <property type="project" value="UniProtKB-KW"/>
</dbReference>
<dbReference type="SUPFAM" id="SSF55874">
    <property type="entry name" value="ATPase domain of HSP90 chaperone/DNA topoisomerase II/histidine kinase"/>
    <property type="match status" value="1"/>
</dbReference>
<dbReference type="SMART" id="SM00387">
    <property type="entry name" value="HATPase_c"/>
    <property type="match status" value="1"/>
</dbReference>
<dbReference type="InterPro" id="IPR019247">
    <property type="entry name" value="Histidine_kinase_BarA_N"/>
</dbReference>
<keyword evidence="12 18" id="KW-1133">Transmembrane helix</keyword>
<dbReference type="Pfam" id="PF01627">
    <property type="entry name" value="Hpt"/>
    <property type="match status" value="1"/>
</dbReference>
<evidence type="ECO:0000256" key="15">
    <source>
        <dbReference type="PROSITE-ProRule" id="PRU00110"/>
    </source>
</evidence>
<dbReference type="Gene3D" id="1.20.120.160">
    <property type="entry name" value="HPT domain"/>
    <property type="match status" value="1"/>
</dbReference>
<keyword evidence="5 16" id="KW-0597">Phosphoprotein</keyword>
<dbReference type="CDD" id="cd06225">
    <property type="entry name" value="HAMP"/>
    <property type="match status" value="1"/>
</dbReference>
<comment type="catalytic activity">
    <reaction evidence="1">
        <text>ATP + protein L-histidine = ADP + protein N-phospho-L-histidine.</text>
        <dbReference type="EC" id="2.7.13.3"/>
    </reaction>
</comment>
<sequence length="937" mass="104364">MTRYGLRARVITLTLAPTLIIGLLLSAFFSFNRYQDLEGQVVNTGTSIIEPLAIASESGMKLESRESVRQLISYAHRKNSKLVRSIAVFDERHELFVTSNFHPDFESLTYPKDKPIPHLSSSNLLDNTLILRTPIIAEGQYINSANGQSQANQAIGYIAIELDLSSLRLQQYQEVFSAFLVLILGLGLSGVFAFRLMHDVTQPITHMKNMVDRIRRGHLDVRIEGKMHGELDSLKNGINAMAVSLSEYHVEMQHSIDQATSDLRETLEQLEIQNVELDIAKKRAQEAARVKSEFLANMSHELRTPLNGVIGFTRQMLKTHLSNSQTDYLQTIERSANNLLSIINDILDFSKLEAGKLALENIPFEFQASLEEVVNLQATNAHEKGLELTLKIDPKVPPGVVGDPLRIQQILTNLVGNSIKFTERGNIDISVELRSQSEDNIELQFMVRDTGIGISERQQAQLFQAFSQADASISRRYGGTGLGLVITQKLVSQMGGEISLTSRLHQGSTFWFTLRLSTTDMPMTELIETQCLQDKQLLLIEPNMQAASITQQILTQEGLVVTYRSVMPDETTSYDYVLLNLAANQEYQFDTVSGWAIGAKKIAQNVIIGTPSTELALGEQLMKEVDVQCITKPLSRKKLLQTLVSNQAPTLIAPAIETHSEEKLPLTVLAVDDNPANLKLITALLKERVETVISCTSGQQAIDKATETPFDIIFMDIQMPQMDGVTACQNIKKLANNANTPVIAVTAHAMIGERDRLLEAGMDDYLTKPIEEHVLQQVLIHWSSTSEVEHIEKIDPDHPAVSAEVDNAPVSETEVSVHTNIIIDWQAAMKQAANKEDLARDMLQMLVDFIPEVYEAADKAIEDSDYPVEELIHIIHKMHGSSSYSGVPRLKSVCATIEKELRSGTSVEDIEPELFELQDELDKVQATAIHYLKPTSE</sequence>
<dbReference type="FunFam" id="1.10.287.130:FF:000003">
    <property type="entry name" value="Histidine kinase"/>
    <property type="match status" value="1"/>
</dbReference>
<dbReference type="PRINTS" id="PR00344">
    <property type="entry name" value="BCTRLSENSOR"/>
</dbReference>
<keyword evidence="9 23" id="KW-0418">Kinase</keyword>
<dbReference type="InterPro" id="IPR003594">
    <property type="entry name" value="HATPase_dom"/>
</dbReference>
<dbReference type="InterPro" id="IPR004358">
    <property type="entry name" value="Sig_transdc_His_kin-like_C"/>
</dbReference>
<dbReference type="PROSITE" id="PS50894">
    <property type="entry name" value="HPT"/>
    <property type="match status" value="1"/>
</dbReference>
<dbReference type="PROSITE" id="PS50110">
    <property type="entry name" value="RESPONSE_REGULATORY"/>
    <property type="match status" value="1"/>
</dbReference>
<dbReference type="Gene3D" id="3.40.50.2300">
    <property type="match status" value="1"/>
</dbReference>
<feature type="transmembrane region" description="Helical" evidence="18">
    <location>
        <begin position="6"/>
        <end position="29"/>
    </location>
</feature>
<dbReference type="InterPro" id="IPR036641">
    <property type="entry name" value="HPT_dom_sf"/>
</dbReference>
<gene>
    <name evidence="23" type="ORF">A142_22215</name>
</gene>
<evidence type="ECO:0000256" key="17">
    <source>
        <dbReference type="SAM" id="Coils"/>
    </source>
</evidence>
<evidence type="ECO:0000256" key="13">
    <source>
        <dbReference type="ARBA" id="ARBA00023012"/>
    </source>
</evidence>
<dbReference type="InterPro" id="IPR003660">
    <property type="entry name" value="HAMP_dom"/>
</dbReference>
<dbReference type="FunFam" id="3.30.565.10:FF:000010">
    <property type="entry name" value="Sensor histidine kinase RcsC"/>
    <property type="match status" value="1"/>
</dbReference>
<feature type="transmembrane region" description="Helical" evidence="18">
    <location>
        <begin position="175"/>
        <end position="197"/>
    </location>
</feature>
<dbReference type="CDD" id="cd16922">
    <property type="entry name" value="HATPase_EvgS-ArcB-TorS-like"/>
    <property type="match status" value="1"/>
</dbReference>
<evidence type="ECO:0000259" key="20">
    <source>
        <dbReference type="PROSITE" id="PS50110"/>
    </source>
</evidence>
<feature type="modified residue" description="4-aspartylphosphate" evidence="16">
    <location>
        <position position="716"/>
    </location>
</feature>
<dbReference type="PANTHER" id="PTHR45339">
    <property type="entry name" value="HYBRID SIGNAL TRANSDUCTION HISTIDINE KINASE J"/>
    <property type="match status" value="1"/>
</dbReference>
<evidence type="ECO:0000256" key="4">
    <source>
        <dbReference type="ARBA" id="ARBA00022475"/>
    </source>
</evidence>
<dbReference type="InterPro" id="IPR001789">
    <property type="entry name" value="Sig_transdc_resp-reg_receiver"/>
</dbReference>
<feature type="domain" description="HAMP" evidence="21">
    <location>
        <begin position="198"/>
        <end position="250"/>
    </location>
</feature>
<dbReference type="Pfam" id="PF00672">
    <property type="entry name" value="HAMP"/>
    <property type="match status" value="1"/>
</dbReference>
<evidence type="ECO:0000256" key="9">
    <source>
        <dbReference type="ARBA" id="ARBA00022777"/>
    </source>
</evidence>
<dbReference type="InterPro" id="IPR036097">
    <property type="entry name" value="HisK_dim/P_sf"/>
</dbReference>
<keyword evidence="7 18" id="KW-0812">Transmembrane</keyword>
<dbReference type="PROSITE" id="PS50109">
    <property type="entry name" value="HIS_KIN"/>
    <property type="match status" value="1"/>
</dbReference>
<dbReference type="InterPro" id="IPR003661">
    <property type="entry name" value="HisK_dim/P_dom"/>
</dbReference>
<dbReference type="RefSeq" id="WP_019826305.1">
    <property type="nucleotide sequence ID" value="NZ_AJZD02000207.1"/>
</dbReference>
<evidence type="ECO:0000256" key="1">
    <source>
        <dbReference type="ARBA" id="ARBA00000085"/>
    </source>
</evidence>
<dbReference type="GO" id="GO:0005886">
    <property type="term" value="C:plasma membrane"/>
    <property type="evidence" value="ECO:0007669"/>
    <property type="project" value="UniProtKB-SubCell"/>
</dbReference>
<dbReference type="Proteomes" id="UP000094802">
    <property type="component" value="Unassembled WGS sequence"/>
</dbReference>
<comment type="subcellular location">
    <subcellularLocation>
        <location evidence="2">Cell membrane</location>
        <topology evidence="2">Multi-pass membrane protein</topology>
    </subcellularLocation>
</comment>
<protein>
    <recommendedName>
        <fullName evidence="3">histidine kinase</fullName>
        <ecNumber evidence="3">2.7.13.3</ecNumber>
    </recommendedName>
</protein>
<dbReference type="Gene3D" id="3.30.565.10">
    <property type="entry name" value="Histidine kinase-like ATPase, C-terminal domain"/>
    <property type="match status" value="1"/>
</dbReference>
<evidence type="ECO:0000259" key="21">
    <source>
        <dbReference type="PROSITE" id="PS50885"/>
    </source>
</evidence>
<evidence type="ECO:0000256" key="12">
    <source>
        <dbReference type="ARBA" id="ARBA00022989"/>
    </source>
</evidence>
<evidence type="ECO:0000256" key="2">
    <source>
        <dbReference type="ARBA" id="ARBA00004651"/>
    </source>
</evidence>
<evidence type="ECO:0000313" key="23">
    <source>
        <dbReference type="EMBL" id="OEF91711.1"/>
    </source>
</evidence>
<dbReference type="PROSITE" id="PS50885">
    <property type="entry name" value="HAMP"/>
    <property type="match status" value="1"/>
</dbReference>
<dbReference type="SUPFAM" id="SSF158472">
    <property type="entry name" value="HAMP domain-like"/>
    <property type="match status" value="1"/>
</dbReference>
<evidence type="ECO:0000256" key="3">
    <source>
        <dbReference type="ARBA" id="ARBA00012438"/>
    </source>
</evidence>
<evidence type="ECO:0000256" key="11">
    <source>
        <dbReference type="ARBA" id="ARBA00022840"/>
    </source>
</evidence>
<dbReference type="GO" id="GO:0000155">
    <property type="term" value="F:phosphorelay sensor kinase activity"/>
    <property type="evidence" value="ECO:0007669"/>
    <property type="project" value="InterPro"/>
</dbReference>
<dbReference type="Gene3D" id="1.10.287.130">
    <property type="match status" value="1"/>
</dbReference>
<dbReference type="SUPFAM" id="SSF52172">
    <property type="entry name" value="CheY-like"/>
    <property type="match status" value="1"/>
</dbReference>
<evidence type="ECO:0000256" key="5">
    <source>
        <dbReference type="ARBA" id="ARBA00022553"/>
    </source>
</evidence>
<dbReference type="Pfam" id="PF02518">
    <property type="entry name" value="HATPase_c"/>
    <property type="match status" value="1"/>
</dbReference>
<dbReference type="PANTHER" id="PTHR45339:SF5">
    <property type="entry name" value="HISTIDINE KINASE"/>
    <property type="match status" value="1"/>
</dbReference>
<dbReference type="Pfam" id="PF09984">
    <property type="entry name" value="sCache_4"/>
    <property type="match status" value="1"/>
</dbReference>
<name>A0A1E5FNK2_VIBSP</name>
<dbReference type="CDD" id="cd00082">
    <property type="entry name" value="HisKA"/>
    <property type="match status" value="1"/>
</dbReference>
<feature type="coiled-coil region" evidence="17">
    <location>
        <begin position="256"/>
        <end position="287"/>
    </location>
</feature>
<dbReference type="Pfam" id="PF00512">
    <property type="entry name" value="HisKA"/>
    <property type="match status" value="1"/>
</dbReference>
<dbReference type="AlphaFoldDB" id="A0A1E5FNK2"/>
<dbReference type="NCBIfam" id="NF008318">
    <property type="entry name" value="PRK11107.1"/>
    <property type="match status" value="1"/>
</dbReference>
<dbReference type="SMART" id="SM00448">
    <property type="entry name" value="REC"/>
    <property type="match status" value="1"/>
</dbReference>
<keyword evidence="14 18" id="KW-0472">Membrane</keyword>
<dbReference type="CDD" id="cd17546">
    <property type="entry name" value="REC_hyHK_CKI1_RcsC-like"/>
    <property type="match status" value="1"/>
</dbReference>
<feature type="domain" description="HPt" evidence="22">
    <location>
        <begin position="835"/>
        <end position="937"/>
    </location>
</feature>
<dbReference type="InterPro" id="IPR005467">
    <property type="entry name" value="His_kinase_dom"/>
</dbReference>
<keyword evidence="6" id="KW-0808">Transferase</keyword>
<dbReference type="OrthoDB" id="9810730at2"/>
<evidence type="ECO:0000313" key="24">
    <source>
        <dbReference type="Proteomes" id="UP000094802"/>
    </source>
</evidence>
<keyword evidence="17" id="KW-0175">Coiled coil</keyword>
<dbReference type="SUPFAM" id="SSF47384">
    <property type="entry name" value="Homodimeric domain of signal transducing histidine kinase"/>
    <property type="match status" value="1"/>
</dbReference>
<dbReference type="InterPro" id="IPR036890">
    <property type="entry name" value="HATPase_C_sf"/>
</dbReference>
<dbReference type="EMBL" id="AJZD02000207">
    <property type="protein sequence ID" value="OEF91711.1"/>
    <property type="molecule type" value="Genomic_DNA"/>
</dbReference>
<dbReference type="Pfam" id="PF00072">
    <property type="entry name" value="Response_reg"/>
    <property type="match status" value="1"/>
</dbReference>
<dbReference type="SUPFAM" id="SSF47226">
    <property type="entry name" value="Histidine-containing phosphotransfer domain, HPT domain"/>
    <property type="match status" value="1"/>
</dbReference>
<keyword evidence="11" id="KW-0067">ATP-binding</keyword>
<evidence type="ECO:0000256" key="16">
    <source>
        <dbReference type="PROSITE-ProRule" id="PRU00169"/>
    </source>
</evidence>
<comment type="caution">
    <text evidence="23">The sequence shown here is derived from an EMBL/GenBank/DDBJ whole genome shotgun (WGS) entry which is preliminary data.</text>
</comment>
<evidence type="ECO:0000256" key="7">
    <source>
        <dbReference type="ARBA" id="ARBA00022692"/>
    </source>
</evidence>
<keyword evidence="10" id="KW-0378">Hydrolase</keyword>
<evidence type="ECO:0000256" key="18">
    <source>
        <dbReference type="SAM" id="Phobius"/>
    </source>
</evidence>
<dbReference type="SMART" id="SM00073">
    <property type="entry name" value="HPT"/>
    <property type="match status" value="1"/>
</dbReference>
<dbReference type="Gene3D" id="6.10.340.10">
    <property type="match status" value="1"/>
</dbReference>